<dbReference type="EMBL" id="JARBHB010000016">
    <property type="protein sequence ID" value="KAJ8866487.1"/>
    <property type="molecule type" value="Genomic_DNA"/>
</dbReference>
<protein>
    <submittedName>
        <fullName evidence="2">Uncharacterized protein</fullName>
    </submittedName>
</protein>
<feature type="region of interest" description="Disordered" evidence="1">
    <location>
        <begin position="15"/>
        <end position="47"/>
    </location>
</feature>
<feature type="region of interest" description="Disordered" evidence="1">
    <location>
        <begin position="452"/>
        <end position="503"/>
    </location>
</feature>
<keyword evidence="3" id="KW-1185">Reference proteome</keyword>
<feature type="compositionally biased region" description="Basic and acidic residues" evidence="1">
    <location>
        <begin position="161"/>
        <end position="170"/>
    </location>
</feature>
<accession>A0ABQ9G4Y0</accession>
<proteinExistence type="predicted"/>
<evidence type="ECO:0000256" key="1">
    <source>
        <dbReference type="SAM" id="MobiDB-lite"/>
    </source>
</evidence>
<evidence type="ECO:0000313" key="2">
    <source>
        <dbReference type="EMBL" id="KAJ8866487.1"/>
    </source>
</evidence>
<dbReference type="Proteomes" id="UP001159363">
    <property type="component" value="Chromosome 15"/>
</dbReference>
<comment type="caution">
    <text evidence="2">The sequence shown here is derived from an EMBL/GenBank/DDBJ whole genome shotgun (WGS) entry which is preliminary data.</text>
</comment>
<feature type="region of interest" description="Disordered" evidence="1">
    <location>
        <begin position="142"/>
        <end position="173"/>
    </location>
</feature>
<evidence type="ECO:0000313" key="3">
    <source>
        <dbReference type="Proteomes" id="UP001159363"/>
    </source>
</evidence>
<name>A0ABQ9G4Y0_9NEOP</name>
<organism evidence="2 3">
    <name type="scientific">Dryococelus australis</name>
    <dbReference type="NCBI Taxonomy" id="614101"/>
    <lineage>
        <taxon>Eukaryota</taxon>
        <taxon>Metazoa</taxon>
        <taxon>Ecdysozoa</taxon>
        <taxon>Arthropoda</taxon>
        <taxon>Hexapoda</taxon>
        <taxon>Insecta</taxon>
        <taxon>Pterygota</taxon>
        <taxon>Neoptera</taxon>
        <taxon>Polyneoptera</taxon>
        <taxon>Phasmatodea</taxon>
        <taxon>Verophasmatodea</taxon>
        <taxon>Anareolatae</taxon>
        <taxon>Phasmatidae</taxon>
        <taxon>Eurycanthinae</taxon>
        <taxon>Dryococelus</taxon>
    </lineage>
</organism>
<gene>
    <name evidence="2" type="ORF">PR048_032330</name>
</gene>
<reference evidence="2 3" key="1">
    <citation type="submission" date="2023-02" db="EMBL/GenBank/DDBJ databases">
        <title>LHISI_Scaffold_Assembly.</title>
        <authorList>
            <person name="Stuart O.P."/>
            <person name="Cleave R."/>
            <person name="Magrath M.J.L."/>
            <person name="Mikheyev A.S."/>
        </authorList>
    </citation>
    <scope>NUCLEOTIDE SEQUENCE [LARGE SCALE GENOMIC DNA]</scope>
    <source>
        <strain evidence="2">Daus_M_001</strain>
        <tissue evidence="2">Leg muscle</tissue>
    </source>
</reference>
<sequence>MKGFDLKCEEAVNRVQHGRGKREIPEKTCRTAASSNPGATPPEIEPVSPMWEVSSLTTTPPRPRTSARECTRLLRDEQFDGHLWSRGSGNSRKSLDKCVLQHVQRAAVGLALIDLMVGRRGNDSTPSAAYSPGCGVKCAHLSARHSSRRPSPAPGGLNKQPRPEAREKNELASPEAPFSCEAARARRHFTCVVCWSQVTLLSSRVSPELIESRIELTRAPPGQPVSIPGGATVAKRLACWPQPRRSGSLRIYAYGNRAGKKREPLGWIKITHQATVHAGTRTELTETMYWKERRRELVNFRSTVYCDYKRKRGREEVGSYQGWGIRAVKTAVSTLRGASGRKQHRCKFTFPLAQNSFTRRSCQITCGRRPNVFPIVVPSTARPTRLAYPLTDGESPRRVVVEGCHRWLDYSPPTSANRVRFPIPDFTLAATVPDDAAGRRVFSRIYDFPPPTHSHAASYSRRSNLRPKHSVTHPTTARRETTSTLPTPRQTRSRSRSRATGND</sequence>